<keyword evidence="5" id="KW-0813">Transport</keyword>
<evidence type="ECO:0000256" key="1">
    <source>
        <dbReference type="ARBA" id="ARBA00004651"/>
    </source>
</evidence>
<dbReference type="PROSITE" id="PS01047">
    <property type="entry name" value="HMA_1"/>
    <property type="match status" value="1"/>
</dbReference>
<keyword evidence="8 23" id="KW-0812">Transmembrane</keyword>
<dbReference type="SFLD" id="SFLDF00027">
    <property type="entry name" value="p-type_atpase"/>
    <property type="match status" value="1"/>
</dbReference>
<dbReference type="InterPro" id="IPR001757">
    <property type="entry name" value="P_typ_ATPase"/>
</dbReference>
<evidence type="ECO:0000256" key="20">
    <source>
        <dbReference type="ARBA" id="ARBA00029719"/>
    </source>
</evidence>
<dbReference type="PROSITE" id="PS50846">
    <property type="entry name" value="HMA_2"/>
    <property type="match status" value="1"/>
</dbReference>
<evidence type="ECO:0000256" key="18">
    <source>
        <dbReference type="ARBA" id="ARBA00023065"/>
    </source>
</evidence>
<dbReference type="NCBIfam" id="TIGR01511">
    <property type="entry name" value="ATPase-IB1_Cu"/>
    <property type="match status" value="1"/>
</dbReference>
<dbReference type="SFLD" id="SFLDG00002">
    <property type="entry name" value="C1.7:_P-type_atpase_like"/>
    <property type="match status" value="1"/>
</dbReference>
<evidence type="ECO:0000256" key="14">
    <source>
        <dbReference type="ARBA" id="ARBA00022842"/>
    </source>
</evidence>
<dbReference type="Gene3D" id="3.40.50.1000">
    <property type="entry name" value="HAD superfamily/HAD-like"/>
    <property type="match status" value="1"/>
</dbReference>
<evidence type="ECO:0000256" key="8">
    <source>
        <dbReference type="ARBA" id="ARBA00022692"/>
    </source>
</evidence>
<evidence type="ECO:0000313" key="25">
    <source>
        <dbReference type="EMBL" id="MFD2312375.1"/>
    </source>
</evidence>
<evidence type="ECO:0000313" key="26">
    <source>
        <dbReference type="Proteomes" id="UP001597425"/>
    </source>
</evidence>
<keyword evidence="10" id="KW-0677">Repeat</keyword>
<evidence type="ECO:0000256" key="9">
    <source>
        <dbReference type="ARBA" id="ARBA00022723"/>
    </source>
</evidence>
<feature type="transmembrane region" description="Helical" evidence="23">
    <location>
        <begin position="375"/>
        <end position="398"/>
    </location>
</feature>
<evidence type="ECO:0000256" key="7">
    <source>
        <dbReference type="ARBA" id="ARBA00022553"/>
    </source>
</evidence>
<dbReference type="RefSeq" id="WP_265722603.1">
    <property type="nucleotide sequence ID" value="NZ_JAPIVK010000025.1"/>
</dbReference>
<dbReference type="NCBIfam" id="TIGR01494">
    <property type="entry name" value="ATPase_P-type"/>
    <property type="match status" value="1"/>
</dbReference>
<protein>
    <recommendedName>
        <fullName evidence="4">Copper-exporting P-type ATPase</fullName>
        <ecNumber evidence="3">7.2.2.8</ecNumber>
    </recommendedName>
    <alternativeName>
        <fullName evidence="20">Copper-exporting P-type ATPase A</fullName>
    </alternativeName>
    <alternativeName>
        <fullName evidence="21">Cu(+)-exporting ATPase</fullName>
    </alternativeName>
</protein>
<dbReference type="InterPro" id="IPR027256">
    <property type="entry name" value="P-typ_ATPase_IB"/>
</dbReference>
<evidence type="ECO:0000256" key="22">
    <source>
        <dbReference type="ARBA" id="ARBA00049289"/>
    </source>
</evidence>
<feature type="transmembrane region" description="Helical" evidence="23">
    <location>
        <begin position="714"/>
        <end position="732"/>
    </location>
</feature>
<dbReference type="Pfam" id="PF00403">
    <property type="entry name" value="HMA"/>
    <property type="match status" value="1"/>
</dbReference>
<dbReference type="PANTHER" id="PTHR43520:SF6">
    <property type="entry name" value="COPPER-EXPORTING P-TYPE ATPASE"/>
    <property type="match status" value="1"/>
</dbReference>
<dbReference type="InterPro" id="IPR018303">
    <property type="entry name" value="ATPase_P-typ_P_site"/>
</dbReference>
<dbReference type="Proteomes" id="UP001597425">
    <property type="component" value="Unassembled WGS sequence"/>
</dbReference>
<evidence type="ECO:0000256" key="11">
    <source>
        <dbReference type="ARBA" id="ARBA00022741"/>
    </source>
</evidence>
<evidence type="ECO:0000256" key="19">
    <source>
        <dbReference type="ARBA" id="ARBA00023136"/>
    </source>
</evidence>
<dbReference type="PRINTS" id="PR00941">
    <property type="entry name" value="CDATPASE"/>
</dbReference>
<feature type="transmembrane region" description="Helical" evidence="23">
    <location>
        <begin position="195"/>
        <end position="213"/>
    </location>
</feature>
<keyword evidence="15" id="KW-1278">Translocase</keyword>
<evidence type="ECO:0000256" key="17">
    <source>
        <dbReference type="ARBA" id="ARBA00023008"/>
    </source>
</evidence>
<evidence type="ECO:0000256" key="10">
    <source>
        <dbReference type="ARBA" id="ARBA00022737"/>
    </source>
</evidence>
<dbReference type="SUPFAM" id="SSF55008">
    <property type="entry name" value="HMA, heavy metal-associated domain"/>
    <property type="match status" value="1"/>
</dbReference>
<comment type="subcellular location">
    <subcellularLocation>
        <location evidence="1">Cell membrane</location>
        <topology evidence="1">Multi-pass membrane protein</topology>
    </subcellularLocation>
</comment>
<keyword evidence="13 23" id="KW-0067">ATP-binding</keyword>
<evidence type="ECO:0000256" key="16">
    <source>
        <dbReference type="ARBA" id="ARBA00022989"/>
    </source>
</evidence>
<dbReference type="InterPro" id="IPR023298">
    <property type="entry name" value="ATPase_P-typ_TM_dom_sf"/>
</dbReference>
<dbReference type="InterPro" id="IPR036163">
    <property type="entry name" value="HMA_dom_sf"/>
</dbReference>
<dbReference type="EMBL" id="JBHUJD010000039">
    <property type="protein sequence ID" value="MFD2312375.1"/>
    <property type="molecule type" value="Genomic_DNA"/>
</dbReference>
<dbReference type="SUPFAM" id="SSF81653">
    <property type="entry name" value="Calcium ATPase, transduction domain A"/>
    <property type="match status" value="1"/>
</dbReference>
<dbReference type="Gene3D" id="2.70.150.10">
    <property type="entry name" value="Calcium-transporting ATPase, cytoplasmic transduction domain A"/>
    <property type="match status" value="1"/>
</dbReference>
<evidence type="ECO:0000256" key="13">
    <source>
        <dbReference type="ARBA" id="ARBA00022840"/>
    </source>
</evidence>
<comment type="caution">
    <text evidence="25">The sequence shown here is derived from an EMBL/GenBank/DDBJ whole genome shotgun (WGS) entry which is preliminary data.</text>
</comment>
<dbReference type="InterPro" id="IPR023299">
    <property type="entry name" value="ATPase_P-typ_cyto_dom_N"/>
</dbReference>
<dbReference type="SUPFAM" id="SSF56784">
    <property type="entry name" value="HAD-like"/>
    <property type="match status" value="1"/>
</dbReference>
<keyword evidence="7" id="KW-0597">Phosphoprotein</keyword>
<dbReference type="InterPro" id="IPR008250">
    <property type="entry name" value="ATPase_P-typ_transduc_dom_A_sf"/>
</dbReference>
<keyword evidence="16 23" id="KW-1133">Transmembrane helix</keyword>
<feature type="transmembrane region" description="Helical" evidence="23">
    <location>
        <begin position="161"/>
        <end position="183"/>
    </location>
</feature>
<proteinExistence type="inferred from homology"/>
<dbReference type="InterPro" id="IPR059000">
    <property type="entry name" value="ATPase_P-type_domA"/>
</dbReference>
<organism evidence="25 26">
    <name type="scientific">Microbulbifer halophilus</name>
    <dbReference type="NCBI Taxonomy" id="453963"/>
    <lineage>
        <taxon>Bacteria</taxon>
        <taxon>Pseudomonadati</taxon>
        <taxon>Pseudomonadota</taxon>
        <taxon>Gammaproteobacteria</taxon>
        <taxon>Cellvibrionales</taxon>
        <taxon>Microbulbiferaceae</taxon>
        <taxon>Microbulbifer</taxon>
    </lineage>
</organism>
<keyword evidence="19 23" id="KW-0472">Membrane</keyword>
<dbReference type="CDD" id="cd02094">
    <property type="entry name" value="P-type_ATPase_Cu-like"/>
    <property type="match status" value="1"/>
</dbReference>
<dbReference type="InterPro" id="IPR017969">
    <property type="entry name" value="Heavy-metal-associated_CS"/>
</dbReference>
<dbReference type="InterPro" id="IPR036412">
    <property type="entry name" value="HAD-like_sf"/>
</dbReference>
<feature type="transmembrane region" description="Helical" evidence="23">
    <location>
        <begin position="95"/>
        <end position="115"/>
    </location>
</feature>
<dbReference type="Gene3D" id="3.30.70.100">
    <property type="match status" value="1"/>
</dbReference>
<dbReference type="EC" id="7.2.2.8" evidence="3"/>
<evidence type="ECO:0000256" key="6">
    <source>
        <dbReference type="ARBA" id="ARBA00022475"/>
    </source>
</evidence>
<evidence type="ECO:0000256" key="12">
    <source>
        <dbReference type="ARBA" id="ARBA00022796"/>
    </source>
</evidence>
<accession>A0ABW5EIB4</accession>
<dbReference type="SUPFAM" id="SSF81665">
    <property type="entry name" value="Calcium ATPase, transmembrane domain M"/>
    <property type="match status" value="1"/>
</dbReference>
<feature type="transmembrane region" description="Helical" evidence="23">
    <location>
        <begin position="689"/>
        <end position="708"/>
    </location>
</feature>
<dbReference type="PRINTS" id="PR00119">
    <property type="entry name" value="CATATPASE"/>
</dbReference>
<evidence type="ECO:0000256" key="2">
    <source>
        <dbReference type="ARBA" id="ARBA00006024"/>
    </source>
</evidence>
<gene>
    <name evidence="25" type="ORF">ACFSKX_18305</name>
</gene>
<feature type="transmembrane region" description="Helical" evidence="23">
    <location>
        <begin position="127"/>
        <end position="149"/>
    </location>
</feature>
<dbReference type="InterPro" id="IPR023214">
    <property type="entry name" value="HAD_sf"/>
</dbReference>
<keyword evidence="11 23" id="KW-0547">Nucleotide-binding</keyword>
<comment type="catalytic activity">
    <reaction evidence="22">
        <text>Cu(+)(in) + ATP + H2O = Cu(+)(out) + ADP + phosphate + H(+)</text>
        <dbReference type="Rhea" id="RHEA:25792"/>
        <dbReference type="ChEBI" id="CHEBI:15377"/>
        <dbReference type="ChEBI" id="CHEBI:15378"/>
        <dbReference type="ChEBI" id="CHEBI:30616"/>
        <dbReference type="ChEBI" id="CHEBI:43474"/>
        <dbReference type="ChEBI" id="CHEBI:49552"/>
        <dbReference type="ChEBI" id="CHEBI:456216"/>
        <dbReference type="EC" id="7.2.2.8"/>
    </reaction>
</comment>
<keyword evidence="6 23" id="KW-1003">Cell membrane</keyword>
<dbReference type="Pfam" id="PF00702">
    <property type="entry name" value="Hydrolase"/>
    <property type="match status" value="1"/>
</dbReference>
<dbReference type="NCBIfam" id="TIGR01525">
    <property type="entry name" value="ATPase-IB_hvy"/>
    <property type="match status" value="1"/>
</dbReference>
<dbReference type="Pfam" id="PF00122">
    <property type="entry name" value="E1-E2_ATPase"/>
    <property type="match status" value="1"/>
</dbReference>
<dbReference type="SFLD" id="SFLDS00003">
    <property type="entry name" value="Haloacid_Dehalogenase"/>
    <property type="match status" value="1"/>
</dbReference>
<sequence length="747" mass="78991">MTDKPQSPTQTFRLQGASCAGCVRKIENALKEVPGVDEARVNLGDRTLAVHGDADADACVTAVERAGYGAEPVRSSQRELREQQRAEEQRHYRQLLWRSALALGLGIPLMAWGLVTGEMGVNSPGQQLAWGAVGLLTLAVLVFCGGHFFSGAQRAFRHHNANMDTLIALGTGTAWAFSMLVVLAPQLLPEAARHVYFEASAMIIGLINLGQALEVRARGRTSAAVEKLLQLQDPTARVVRDGGETDIPLEQVQVGDRLRVRPGEKIPVDGRVLEGGSLVDESMLTGEPLPVKKGEGDGLTAGTLNKNGSLLFEAEKVGADTRLAQIVEMVKNAQSSRVPIARLADTISAIFVPTVMIIAVLAALAWFNWGPDPRAVHMLVVVTSVLIIACPCALGLATPMSVMVGVGKGAERGVLVRNGRALQQASDLDVLLVDKTGTLTEGSPKLTDLESDGDGDQLLALLASLEQGSEHPLAEAVVAAAREKNLDLSSLEHFEAITAHGVSGTANGKKILLGNRKLMQREDIDPGQWRQRAEKLAEQGRTAMYAAVDGKMAGVIAVADPLRDDAKSAIARLKKLGLRIEMLTGDTRSTAEAVARQLGIDAVHADLQPEDKEKIVGELQKNGERVGMAGDGINDAPALARADVGFAIGAGTDVAIETADVTLMRSSLQGVADAVALSRATLRNIKQNLFGAFIYNSLGIPIAAGVLYPLTGALLSPIIAGGAMALSSLTVVSNANRLRFFKPAPVK</sequence>
<evidence type="ECO:0000256" key="4">
    <source>
        <dbReference type="ARBA" id="ARBA00015102"/>
    </source>
</evidence>
<evidence type="ECO:0000259" key="24">
    <source>
        <dbReference type="PROSITE" id="PS50846"/>
    </source>
</evidence>
<comment type="similarity">
    <text evidence="2 23">Belongs to the cation transport ATPase (P-type) (TC 3.A.3) family. Type IB subfamily.</text>
</comment>
<evidence type="ECO:0000256" key="23">
    <source>
        <dbReference type="RuleBase" id="RU362081"/>
    </source>
</evidence>
<keyword evidence="18" id="KW-0406">Ion transport</keyword>
<keyword evidence="12" id="KW-0187">Copper transport</keyword>
<evidence type="ECO:0000256" key="5">
    <source>
        <dbReference type="ARBA" id="ARBA00022448"/>
    </source>
</evidence>
<feature type="transmembrane region" description="Helical" evidence="23">
    <location>
        <begin position="347"/>
        <end position="369"/>
    </location>
</feature>
<keyword evidence="26" id="KW-1185">Reference proteome</keyword>
<reference evidence="26" key="1">
    <citation type="journal article" date="2019" name="Int. J. Syst. Evol. Microbiol.">
        <title>The Global Catalogue of Microorganisms (GCM) 10K type strain sequencing project: providing services to taxonomists for standard genome sequencing and annotation.</title>
        <authorList>
            <consortium name="The Broad Institute Genomics Platform"/>
            <consortium name="The Broad Institute Genome Sequencing Center for Infectious Disease"/>
            <person name="Wu L."/>
            <person name="Ma J."/>
        </authorList>
    </citation>
    <scope>NUCLEOTIDE SEQUENCE [LARGE SCALE GENOMIC DNA]</scope>
    <source>
        <strain evidence="26">KCTC 12848</strain>
    </source>
</reference>
<evidence type="ECO:0000256" key="15">
    <source>
        <dbReference type="ARBA" id="ARBA00022967"/>
    </source>
</evidence>
<evidence type="ECO:0000256" key="21">
    <source>
        <dbReference type="ARBA" id="ARBA00033239"/>
    </source>
</evidence>
<dbReference type="CDD" id="cd00371">
    <property type="entry name" value="HMA"/>
    <property type="match status" value="1"/>
</dbReference>
<dbReference type="InterPro" id="IPR044492">
    <property type="entry name" value="P_typ_ATPase_HD_dom"/>
</dbReference>
<dbReference type="InterPro" id="IPR006121">
    <property type="entry name" value="HMA_dom"/>
</dbReference>
<feature type="domain" description="HMA" evidence="24">
    <location>
        <begin position="8"/>
        <end position="71"/>
    </location>
</feature>
<dbReference type="Gene3D" id="3.40.1110.10">
    <property type="entry name" value="Calcium-transporting ATPase, cytoplasmic domain N"/>
    <property type="match status" value="1"/>
</dbReference>
<dbReference type="PROSITE" id="PS00154">
    <property type="entry name" value="ATPASE_E1_E2"/>
    <property type="match status" value="1"/>
</dbReference>
<evidence type="ECO:0000256" key="3">
    <source>
        <dbReference type="ARBA" id="ARBA00012517"/>
    </source>
</evidence>
<keyword evidence="9 23" id="KW-0479">Metal-binding</keyword>
<name>A0ABW5EIB4_9GAMM</name>
<keyword evidence="17" id="KW-0186">Copper</keyword>
<keyword evidence="14" id="KW-0460">Magnesium</keyword>
<dbReference type="PANTHER" id="PTHR43520">
    <property type="entry name" value="ATP7, ISOFORM B"/>
    <property type="match status" value="1"/>
</dbReference>